<dbReference type="InterPro" id="IPR058240">
    <property type="entry name" value="rSAM_sf"/>
</dbReference>
<feature type="transmembrane region" description="Helical" evidence="22">
    <location>
        <begin position="141"/>
        <end position="166"/>
    </location>
</feature>
<feature type="transmembrane region" description="Helical" evidence="22">
    <location>
        <begin position="293"/>
        <end position="318"/>
    </location>
</feature>
<dbReference type="EC" id="4.1.3.44" evidence="6"/>
<evidence type="ECO:0000256" key="1">
    <source>
        <dbReference type="ARBA" id="ARBA00001966"/>
    </source>
</evidence>
<evidence type="ECO:0000256" key="18">
    <source>
        <dbReference type="ARBA" id="ARBA00049466"/>
    </source>
</evidence>
<evidence type="ECO:0000256" key="9">
    <source>
        <dbReference type="ARBA" id="ARBA00022691"/>
    </source>
</evidence>
<feature type="compositionally biased region" description="Acidic residues" evidence="21">
    <location>
        <begin position="755"/>
        <end position="777"/>
    </location>
</feature>
<evidence type="ECO:0000256" key="19">
    <source>
        <dbReference type="ARBA" id="ARBA00056100"/>
    </source>
</evidence>
<dbReference type="Gene3D" id="3.40.50.360">
    <property type="match status" value="1"/>
</dbReference>
<dbReference type="Pfam" id="PF03595">
    <property type="entry name" value="SLAC1"/>
    <property type="match status" value="1"/>
</dbReference>
<keyword evidence="16 22" id="KW-0472">Membrane</keyword>
<evidence type="ECO:0000256" key="13">
    <source>
        <dbReference type="ARBA" id="ARBA00022989"/>
    </source>
</evidence>
<evidence type="ECO:0000256" key="21">
    <source>
        <dbReference type="SAM" id="MobiDB-lite"/>
    </source>
</evidence>
<keyword evidence="11" id="KW-0819">tRNA processing</keyword>
<comment type="subcellular location">
    <subcellularLocation>
        <location evidence="2">Membrane</location>
        <topology evidence="2">Multi-pass membrane protein</topology>
    </subcellularLocation>
</comment>
<dbReference type="GO" id="GO:0102521">
    <property type="term" value="F:tRNA-4-demethylwyosine synthase activity"/>
    <property type="evidence" value="ECO:0007669"/>
    <property type="project" value="UniProtKB-EC"/>
</dbReference>
<dbReference type="PROSITE" id="PS51918">
    <property type="entry name" value="RADICAL_SAM"/>
    <property type="match status" value="1"/>
</dbReference>
<feature type="domain" description="Flavodoxin-like" evidence="23">
    <location>
        <begin position="562"/>
        <end position="732"/>
    </location>
</feature>
<comment type="similarity">
    <text evidence="5">Belongs to the TYW1 family.</text>
</comment>
<dbReference type="InterPro" id="IPR007197">
    <property type="entry name" value="rSAM"/>
</dbReference>
<comment type="pathway">
    <text evidence="3">tRNA modification; wybutosine-tRNA(Phe) biosynthesis.</text>
</comment>
<keyword evidence="15" id="KW-0411">Iron-sulfur</keyword>
<feature type="region of interest" description="Disordered" evidence="21">
    <location>
        <begin position="1"/>
        <end position="20"/>
    </location>
</feature>
<evidence type="ECO:0000256" key="14">
    <source>
        <dbReference type="ARBA" id="ARBA00023004"/>
    </source>
</evidence>
<evidence type="ECO:0000256" key="20">
    <source>
        <dbReference type="ARBA" id="ARBA00072906"/>
    </source>
</evidence>
<dbReference type="InterPro" id="IPR038665">
    <property type="entry name" value="Voltage-dep_anion_channel_sf"/>
</dbReference>
<dbReference type="InterPro" id="IPR004695">
    <property type="entry name" value="SLAC1/Mae1/Ssu1/TehA"/>
</dbReference>
<evidence type="ECO:0000256" key="6">
    <source>
        <dbReference type="ARBA" id="ARBA00012821"/>
    </source>
</evidence>
<dbReference type="EMBL" id="JAANBB010000271">
    <property type="protein sequence ID" value="KAF7545065.1"/>
    <property type="molecule type" value="Genomic_DNA"/>
</dbReference>
<evidence type="ECO:0000259" key="24">
    <source>
        <dbReference type="PROSITE" id="PS51918"/>
    </source>
</evidence>
<dbReference type="GO" id="GO:0046872">
    <property type="term" value="F:metal ion binding"/>
    <property type="evidence" value="ECO:0007669"/>
    <property type="project" value="UniProtKB-KW"/>
</dbReference>
<proteinExistence type="inferred from homology"/>
<evidence type="ECO:0000256" key="2">
    <source>
        <dbReference type="ARBA" id="ARBA00004141"/>
    </source>
</evidence>
<keyword evidence="12" id="KW-0479">Metal-binding</keyword>
<dbReference type="PANTHER" id="PTHR13930:SF0">
    <property type="entry name" value="S-ADENOSYL-L-METHIONINE-DEPENDENT TRNA 4-DEMETHYLWYOSINE SYNTHASE TYW1-RELATED"/>
    <property type="match status" value="1"/>
</dbReference>
<dbReference type="InterPro" id="IPR034556">
    <property type="entry name" value="tRNA_wybutosine-synthase"/>
</dbReference>
<feature type="transmembrane region" description="Helical" evidence="22">
    <location>
        <begin position="212"/>
        <end position="235"/>
    </location>
</feature>
<feature type="transmembrane region" description="Helical" evidence="22">
    <location>
        <begin position="75"/>
        <end position="94"/>
    </location>
</feature>
<dbReference type="Pfam" id="PF00258">
    <property type="entry name" value="Flavodoxin_1"/>
    <property type="match status" value="1"/>
</dbReference>
<feature type="transmembrane region" description="Helical" evidence="22">
    <location>
        <begin position="45"/>
        <end position="63"/>
    </location>
</feature>
<comment type="catalytic activity">
    <reaction evidence="18">
        <text>N(1)-methylguanosine(37) in tRNA(Phe) + pyruvate + S-adenosyl-L-methionine = 4-demethylwyosine(37) in tRNA(Phe) + 5'-deoxyadenosine + L-methionine + CO2 + H2O</text>
        <dbReference type="Rhea" id="RHEA:36347"/>
        <dbReference type="Rhea" id="RHEA-COMP:10164"/>
        <dbReference type="Rhea" id="RHEA-COMP:10165"/>
        <dbReference type="ChEBI" id="CHEBI:15361"/>
        <dbReference type="ChEBI" id="CHEBI:15377"/>
        <dbReference type="ChEBI" id="CHEBI:16526"/>
        <dbReference type="ChEBI" id="CHEBI:17319"/>
        <dbReference type="ChEBI" id="CHEBI:57844"/>
        <dbReference type="ChEBI" id="CHEBI:59789"/>
        <dbReference type="ChEBI" id="CHEBI:64315"/>
        <dbReference type="ChEBI" id="CHEBI:73542"/>
        <dbReference type="EC" id="4.1.3.44"/>
    </reaction>
</comment>
<dbReference type="Proteomes" id="UP000722485">
    <property type="component" value="Unassembled WGS sequence"/>
</dbReference>
<dbReference type="SFLD" id="SFLDG01071">
    <property type="entry name" value="tRNA_wybutosine-synthesizing"/>
    <property type="match status" value="1"/>
</dbReference>
<protein>
    <recommendedName>
        <fullName evidence="20">Sulfite efflux pump SSU1</fullName>
        <ecNumber evidence="6">4.1.3.44</ecNumber>
    </recommendedName>
</protein>
<feature type="region of interest" description="Disordered" evidence="21">
    <location>
        <begin position="524"/>
        <end position="546"/>
    </location>
</feature>
<feature type="compositionally biased region" description="Polar residues" evidence="21">
    <location>
        <begin position="1"/>
        <end position="14"/>
    </location>
</feature>
<dbReference type="GO" id="GO:0010181">
    <property type="term" value="F:FMN binding"/>
    <property type="evidence" value="ECO:0007669"/>
    <property type="project" value="InterPro"/>
</dbReference>
<dbReference type="SUPFAM" id="SSF102114">
    <property type="entry name" value="Radical SAM enzymes"/>
    <property type="match status" value="1"/>
</dbReference>
<sequence length="1224" mass="136832">MSDKTTTPCSNGQTACDAPTRPCESTLPCKENVGWRRVVRNFTPSWFAVCMGTGIVSILLHNLPYNAAWLQYVSYAFFGLNVILFVTFLGLSIARYTLYPEIWGAMISHPGQSLFLGCFPMAFATIINMMVLCCKQWGDGFIYLAWAFWWIDVCLSVATCITMPFIVMHRHRPGLQNITAALLLPIVPAVVAAASGGIVADALPDRAHAMTTVITSYVLWGIGESFSACVLALYFHRLTIHSIPPKEVIVSVFLPIGPLGQGGFGIQQLGKVAMKLLPESTAFGSLALRGGEILYVLGVFLAIMMWGFALVWLSFALISIATMQSFPFNMGWWGFTFPLGVLATCTSALAENLDSDFFKVSTTILSLSVLLLWVVVAMRTIKLAITGEMFHAPCLKDLRDKSEAAGVWFADQIAAIRLAMRNDEREGDPTKIRAVPRLQQSHPEMDWTNNSSPLRLDSFVDDLVEAWHIHRTPIIFAVLAVLVAARIYLHINVDKTELVALPKLYQEPEKVVIKEKTAVVKAEPEPKKDVKSQGPRRIKGGLAKKPSKPVEVEMDMTRPVLVLVFFSSVTTKTEKLAKEFMKTLEGSIDELASKSGRSFQKPELLDMTEIDFDDYFISPSKVHGDVDQVYLFLIPSYNIDSINDTFLEHLQETHHDFRIDTASLSPLLGYSVFGYGDKENWPTEPEGFCFQAKDIDKWMAKLTGRKRAYPVGMGDMGSDHVERLQEWANGVLEVVEHVARTGNLGEGLPGSGAPDESDVEEEAEDEDDGEVLFDDESNDSKKKNTGQALGDVEDLGAMIRKDDGSTGAPKAPLPIDFTSYGASTKKKTPVRGPKEMVAKNSPTYASLTKQGYAIVGSHSGVKTCRWTKSALRGRGSCYKFSFYGINSHQCMETTPSLSCSNKCVFCWRHGTNPVGTTWRWVVDPPDLIFDGVKLNHYKKIKMLRGMPGVRAERFAEAMQIRHCALSLVGEPIFYPYINEFLEMLHAERISSFLVCNAQHPDQLAALKAVTQLYVSIDAADKESLRRIDRPLHRDFWERFQRCLDILREKRFHHRTVFRLTLVKGFNVDEEIENYARLVEKGLPCFVEIKGVTYCGTSTSSNAGLSMSNVPFYWEVQEFVLALEKRLQEKGLNYGIAAEHAHSCCILLASDRFKVDGKWHTTIDYKKFFDLLEERGVDGDWKPEDYMGEATPEWATWGNGGFDPRDDRVDRKGRKIEAAKVPTKA</sequence>
<keyword evidence="13 22" id="KW-1133">Transmembrane helix</keyword>
<reference evidence="25" key="1">
    <citation type="submission" date="2020-03" db="EMBL/GenBank/DDBJ databases">
        <title>Draft Genome Sequence of Cylindrodendrum hubeiense.</title>
        <authorList>
            <person name="Buettner E."/>
            <person name="Kellner H."/>
        </authorList>
    </citation>
    <scope>NUCLEOTIDE SEQUENCE</scope>
    <source>
        <strain evidence="25">IHI 201604</strain>
    </source>
</reference>
<comment type="caution">
    <text evidence="25">The sequence shown here is derived from an EMBL/GenBank/DDBJ whole genome shotgun (WGS) entry which is preliminary data.</text>
</comment>
<dbReference type="Pfam" id="PF08608">
    <property type="entry name" value="Wyosine_form"/>
    <property type="match status" value="1"/>
</dbReference>
<evidence type="ECO:0000256" key="10">
    <source>
        <dbReference type="ARBA" id="ARBA00022692"/>
    </source>
</evidence>
<feature type="transmembrane region" description="Helical" evidence="22">
    <location>
        <begin position="114"/>
        <end position="134"/>
    </location>
</feature>
<keyword evidence="14" id="KW-0408">Iron</keyword>
<dbReference type="SFLD" id="SFLDF00284">
    <property type="entry name" value="tRNA_wybutosine-synthesizing"/>
    <property type="match status" value="1"/>
</dbReference>
<keyword evidence="7" id="KW-0813">Transport</keyword>
<evidence type="ECO:0000256" key="4">
    <source>
        <dbReference type="ARBA" id="ARBA00008566"/>
    </source>
</evidence>
<dbReference type="GO" id="GO:0055085">
    <property type="term" value="P:transmembrane transport"/>
    <property type="evidence" value="ECO:0007669"/>
    <property type="project" value="InterPro"/>
</dbReference>
<dbReference type="Pfam" id="PF04055">
    <property type="entry name" value="Radical_SAM"/>
    <property type="match status" value="1"/>
</dbReference>
<feature type="transmembrane region" description="Helical" evidence="22">
    <location>
        <begin position="178"/>
        <end position="200"/>
    </location>
</feature>
<evidence type="ECO:0000256" key="22">
    <source>
        <dbReference type="SAM" id="Phobius"/>
    </source>
</evidence>
<organism evidence="25 26">
    <name type="scientific">Cylindrodendrum hubeiense</name>
    <dbReference type="NCBI Taxonomy" id="595255"/>
    <lineage>
        <taxon>Eukaryota</taxon>
        <taxon>Fungi</taxon>
        <taxon>Dikarya</taxon>
        <taxon>Ascomycota</taxon>
        <taxon>Pezizomycotina</taxon>
        <taxon>Sordariomycetes</taxon>
        <taxon>Hypocreomycetidae</taxon>
        <taxon>Hypocreales</taxon>
        <taxon>Nectriaceae</taxon>
        <taxon>Cylindrodendrum</taxon>
    </lineage>
</organism>
<feature type="region of interest" description="Disordered" evidence="21">
    <location>
        <begin position="742"/>
        <end position="789"/>
    </location>
</feature>
<keyword evidence="10 22" id="KW-0812">Transmembrane</keyword>
<evidence type="ECO:0000256" key="15">
    <source>
        <dbReference type="ARBA" id="ARBA00023014"/>
    </source>
</evidence>
<dbReference type="GO" id="GO:0031591">
    <property type="term" value="P:wybutosine biosynthetic process"/>
    <property type="evidence" value="ECO:0007669"/>
    <property type="project" value="TreeGrafter"/>
</dbReference>
<dbReference type="Gene3D" id="1.50.10.150">
    <property type="entry name" value="Voltage-dependent anion channel"/>
    <property type="match status" value="1"/>
</dbReference>
<dbReference type="OrthoDB" id="271553at2759"/>
<feature type="transmembrane region" description="Helical" evidence="22">
    <location>
        <begin position="474"/>
        <end position="491"/>
    </location>
</feature>
<evidence type="ECO:0000256" key="11">
    <source>
        <dbReference type="ARBA" id="ARBA00022694"/>
    </source>
</evidence>
<accession>A0A9P5H954</accession>
<name>A0A9P5H954_9HYPO</name>
<evidence type="ECO:0000256" key="17">
    <source>
        <dbReference type="ARBA" id="ARBA00023239"/>
    </source>
</evidence>
<evidence type="ECO:0000256" key="3">
    <source>
        <dbReference type="ARBA" id="ARBA00004797"/>
    </source>
</evidence>
<evidence type="ECO:0000256" key="12">
    <source>
        <dbReference type="ARBA" id="ARBA00022723"/>
    </source>
</evidence>
<feature type="region of interest" description="Disordered" evidence="21">
    <location>
        <begin position="1196"/>
        <end position="1224"/>
    </location>
</feature>
<evidence type="ECO:0000259" key="23">
    <source>
        <dbReference type="PROSITE" id="PS50902"/>
    </source>
</evidence>
<dbReference type="InterPro" id="IPR029039">
    <property type="entry name" value="Flavoprotein-like_sf"/>
</dbReference>
<comment type="function">
    <text evidence="19">Sulphite efflux pump required for the secretion of sulphite as a reducing agent. In the presence of sulphite, cystine in keratin is directly cleaved to cysteine and S-sulphocysteine, and thereby, reduced proteins become accessible to hydrolysis by a variety of secreted endo- and exoproteases. Excretion of sulphite mediated by an efflux pump also represents a detoxification pathway for dermatophytes during infection of the epidermal stratum corneum, hair and nails, which are rich in cysteine.</text>
</comment>
<evidence type="ECO:0000256" key="5">
    <source>
        <dbReference type="ARBA" id="ARBA00010115"/>
    </source>
</evidence>
<evidence type="ECO:0000256" key="16">
    <source>
        <dbReference type="ARBA" id="ARBA00023136"/>
    </source>
</evidence>
<dbReference type="SUPFAM" id="SSF52218">
    <property type="entry name" value="Flavoproteins"/>
    <property type="match status" value="1"/>
</dbReference>
<feature type="transmembrane region" description="Helical" evidence="22">
    <location>
        <begin position="330"/>
        <end position="350"/>
    </location>
</feature>
<dbReference type="PROSITE" id="PS50902">
    <property type="entry name" value="FLAVODOXIN_LIKE"/>
    <property type="match status" value="1"/>
</dbReference>
<feature type="domain" description="Radical SAM core" evidence="24">
    <location>
        <begin position="883"/>
        <end position="1132"/>
    </location>
</feature>
<dbReference type="SFLD" id="SFLDS00029">
    <property type="entry name" value="Radical_SAM"/>
    <property type="match status" value="1"/>
</dbReference>
<keyword evidence="17" id="KW-0456">Lyase</keyword>
<feature type="transmembrane region" description="Helical" evidence="22">
    <location>
        <begin position="362"/>
        <end position="381"/>
    </location>
</feature>
<comment type="cofactor">
    <cofactor evidence="1">
        <name>[4Fe-4S] cluster</name>
        <dbReference type="ChEBI" id="CHEBI:49883"/>
    </cofactor>
</comment>
<dbReference type="InterPro" id="IPR008254">
    <property type="entry name" value="Flavodoxin/NO_synth"/>
</dbReference>
<dbReference type="FunFam" id="1.50.10.150:FF:000004">
    <property type="entry name" value="Malic acid transporter"/>
    <property type="match status" value="1"/>
</dbReference>
<evidence type="ECO:0000313" key="26">
    <source>
        <dbReference type="Proteomes" id="UP000722485"/>
    </source>
</evidence>
<feature type="compositionally biased region" description="Basic and acidic residues" evidence="21">
    <location>
        <begin position="1202"/>
        <end position="1217"/>
    </location>
</feature>
<keyword evidence="26" id="KW-1185">Reference proteome</keyword>
<comment type="similarity">
    <text evidence="4">Belongs to the tellurite-resistance/dicarboxylate transporter (TDT) family.</text>
</comment>
<evidence type="ECO:0000313" key="25">
    <source>
        <dbReference type="EMBL" id="KAF7545065.1"/>
    </source>
</evidence>
<keyword evidence="8" id="KW-0004">4Fe-4S</keyword>
<dbReference type="CDD" id="cd09318">
    <property type="entry name" value="TDT_SSU1"/>
    <property type="match status" value="1"/>
</dbReference>
<dbReference type="Gene3D" id="3.20.20.70">
    <property type="entry name" value="Aldolase class I"/>
    <property type="match status" value="1"/>
</dbReference>
<dbReference type="GO" id="GO:0051539">
    <property type="term" value="F:4 iron, 4 sulfur cluster binding"/>
    <property type="evidence" value="ECO:0007669"/>
    <property type="project" value="UniProtKB-KW"/>
</dbReference>
<dbReference type="AlphaFoldDB" id="A0A9P5H954"/>
<evidence type="ECO:0000256" key="7">
    <source>
        <dbReference type="ARBA" id="ARBA00022448"/>
    </source>
</evidence>
<dbReference type="CDD" id="cd01335">
    <property type="entry name" value="Radical_SAM"/>
    <property type="match status" value="1"/>
</dbReference>
<dbReference type="PANTHER" id="PTHR13930">
    <property type="entry name" value="S-ADENOSYL-L-METHIONINE-DEPENDENT TRNA 4-DEMETHYLWYOSINE SYNTHASE"/>
    <property type="match status" value="1"/>
</dbReference>
<evidence type="ECO:0000256" key="8">
    <source>
        <dbReference type="ARBA" id="ARBA00022485"/>
    </source>
</evidence>
<dbReference type="InterPro" id="IPR013917">
    <property type="entry name" value="tRNA_wybutosine-synth"/>
</dbReference>
<gene>
    <name evidence="25" type="ORF">G7Z17_g9451</name>
</gene>
<dbReference type="GO" id="GO:0016020">
    <property type="term" value="C:membrane"/>
    <property type="evidence" value="ECO:0007669"/>
    <property type="project" value="UniProtKB-SubCell"/>
</dbReference>
<keyword evidence="9" id="KW-0949">S-adenosyl-L-methionine</keyword>
<dbReference type="InterPro" id="IPR013785">
    <property type="entry name" value="Aldolase_TIM"/>
</dbReference>